<dbReference type="EMBL" id="MVBO01000002">
    <property type="protein sequence ID" value="OZJ06786.1"/>
    <property type="molecule type" value="Genomic_DNA"/>
</dbReference>
<feature type="region of interest" description="Disordered" evidence="4">
    <location>
        <begin position="384"/>
        <end position="414"/>
    </location>
</feature>
<gene>
    <name evidence="6" type="ORF">BZG36_00405</name>
</gene>
<reference evidence="6 7" key="1">
    <citation type="journal article" date="2017" name="Mycologia">
        <title>Bifiguratus adelaidae, gen. et sp. nov., a new member of Mucoromycotina in endophytic and soil-dwelling habitats.</title>
        <authorList>
            <person name="Torres-Cruz T.J."/>
            <person name="Billingsley Tobias T.L."/>
            <person name="Almatruk M."/>
            <person name="Hesse C."/>
            <person name="Kuske C.R."/>
            <person name="Desiro A."/>
            <person name="Benucci G.M."/>
            <person name="Bonito G."/>
            <person name="Stajich J.E."/>
            <person name="Dunlap C."/>
            <person name="Arnold A.E."/>
            <person name="Porras-Alfaro A."/>
        </authorList>
    </citation>
    <scope>NUCLEOTIDE SEQUENCE [LARGE SCALE GENOMIC DNA]</scope>
    <source>
        <strain evidence="6 7">AZ0501</strain>
    </source>
</reference>
<evidence type="ECO:0000313" key="7">
    <source>
        <dbReference type="Proteomes" id="UP000242875"/>
    </source>
</evidence>
<feature type="compositionally biased region" description="Polar residues" evidence="4">
    <location>
        <begin position="334"/>
        <end position="354"/>
    </location>
</feature>
<dbReference type="AlphaFoldDB" id="A0A261Y819"/>
<feature type="region of interest" description="Disordered" evidence="4">
    <location>
        <begin position="314"/>
        <end position="365"/>
    </location>
</feature>
<dbReference type="GO" id="GO:0005815">
    <property type="term" value="C:microtubule organizing center"/>
    <property type="evidence" value="ECO:0007669"/>
    <property type="project" value="InterPro"/>
</dbReference>
<feature type="region of interest" description="Disordered" evidence="4">
    <location>
        <begin position="460"/>
        <end position="526"/>
    </location>
</feature>
<evidence type="ECO:0000256" key="1">
    <source>
        <dbReference type="ARBA" id="ARBA00004496"/>
    </source>
</evidence>
<keyword evidence="3" id="KW-0175">Coiled coil</keyword>
<evidence type="ECO:0000256" key="3">
    <source>
        <dbReference type="SAM" id="Coils"/>
    </source>
</evidence>
<feature type="compositionally biased region" description="Polar residues" evidence="4">
    <location>
        <begin position="271"/>
        <end position="298"/>
    </location>
</feature>
<name>A0A261Y819_9FUNG</name>
<evidence type="ECO:0000256" key="2">
    <source>
        <dbReference type="ARBA" id="ARBA00022490"/>
    </source>
</evidence>
<organism evidence="6 7">
    <name type="scientific">Bifiguratus adelaidae</name>
    <dbReference type="NCBI Taxonomy" id="1938954"/>
    <lineage>
        <taxon>Eukaryota</taxon>
        <taxon>Fungi</taxon>
        <taxon>Fungi incertae sedis</taxon>
        <taxon>Mucoromycota</taxon>
        <taxon>Mucoromycotina</taxon>
        <taxon>Endogonomycetes</taxon>
        <taxon>Endogonales</taxon>
        <taxon>Endogonales incertae sedis</taxon>
        <taxon>Bifiguratus</taxon>
    </lineage>
</organism>
<keyword evidence="7" id="KW-1185">Reference proteome</keyword>
<comment type="caution">
    <text evidence="6">The sequence shown here is derived from an EMBL/GenBank/DDBJ whole genome shotgun (WGS) entry which is preliminary data.</text>
</comment>
<evidence type="ECO:0000256" key="4">
    <source>
        <dbReference type="SAM" id="MobiDB-lite"/>
    </source>
</evidence>
<feature type="compositionally biased region" description="Polar residues" evidence="4">
    <location>
        <begin position="384"/>
        <end position="395"/>
    </location>
</feature>
<dbReference type="Proteomes" id="UP000242875">
    <property type="component" value="Unassembled WGS sequence"/>
</dbReference>
<dbReference type="GO" id="GO:0005737">
    <property type="term" value="C:cytoplasm"/>
    <property type="evidence" value="ECO:0007669"/>
    <property type="project" value="UniProtKB-SubCell"/>
</dbReference>
<sequence>MDGRGYRRGPGQVKTPFLGSPPGVRSPQRKQFEIRLAHNTAEPIRELSTLSPEDRKALLRGGGSFILLSEDKHGRTIGSDDSHQRRTSLGSGLSGSTLQANGWPYHGDNHSDAQEPSISASDPGRTSMKGVALREMEQAITQLRKENFDLKMQLFHYQKDVDRGNVEAISQHEIKILRSMLQERTNELERTVKELQDTKQRLYIMKASLRALLQEGMATEETGETHDSDFNNEQYNQHNDFHVYSRYLSSKQDTSNSWSKFSQHSQQVLNGSNHIHQTPPSSSRSTETKINNTTSQLLSRDDHDMIFLQSSLSTPVSRRLPSPDTPEGYISEESPVNTGSTFLTKAGSSPSATVHSEDTVRDSKDLVESEDEFVTAQSSYVNSELATSQSDSSLNAKAREARGTRVTPMPQDNEDDMEKFFQDLRFLSLKRERPGMRHTFSTANQQERLDQELQSRVSPLLEHQHPPSSSLPLDDTYNDKNASKVTGSTTSPPFLQRLTQKELYLKRKPPRQEDVSLIPEVAQDTH</sequence>
<comment type="subcellular location">
    <subcellularLocation>
        <location evidence="1">Cytoplasm</location>
    </subcellularLocation>
</comment>
<dbReference type="Pfam" id="PF07989">
    <property type="entry name" value="Cnn_1N"/>
    <property type="match status" value="1"/>
</dbReference>
<dbReference type="OrthoDB" id="10255000at2759"/>
<feature type="domain" description="Centrosomin N-terminal motif 1" evidence="5">
    <location>
        <begin position="133"/>
        <end position="201"/>
    </location>
</feature>
<proteinExistence type="predicted"/>
<feature type="compositionally biased region" description="Low complexity" evidence="4">
    <location>
        <begin position="87"/>
        <end position="98"/>
    </location>
</feature>
<feature type="region of interest" description="Disordered" evidence="4">
    <location>
        <begin position="74"/>
        <end position="126"/>
    </location>
</feature>
<protein>
    <recommendedName>
        <fullName evidence="5">Centrosomin N-terminal motif 1 domain-containing protein</fullName>
    </recommendedName>
</protein>
<evidence type="ECO:0000313" key="6">
    <source>
        <dbReference type="EMBL" id="OZJ06786.1"/>
    </source>
</evidence>
<accession>A0A261Y819</accession>
<feature type="compositionally biased region" description="Basic and acidic residues" evidence="4">
    <location>
        <begin position="74"/>
        <end position="84"/>
    </location>
</feature>
<dbReference type="InterPro" id="IPR012943">
    <property type="entry name" value="Cnn_1N"/>
</dbReference>
<feature type="compositionally biased region" description="Polar residues" evidence="4">
    <location>
        <begin position="483"/>
        <end position="493"/>
    </location>
</feature>
<feature type="region of interest" description="Disordered" evidence="4">
    <location>
        <begin position="271"/>
        <end position="302"/>
    </location>
</feature>
<feature type="coiled-coil region" evidence="3">
    <location>
        <begin position="178"/>
        <end position="205"/>
    </location>
</feature>
<feature type="region of interest" description="Disordered" evidence="4">
    <location>
        <begin position="1"/>
        <end position="27"/>
    </location>
</feature>
<keyword evidence="2" id="KW-0963">Cytoplasm</keyword>
<feature type="compositionally biased region" description="Basic and acidic residues" evidence="4">
    <location>
        <begin position="355"/>
        <end position="365"/>
    </location>
</feature>
<feature type="compositionally biased region" description="Basic and acidic residues" evidence="4">
    <location>
        <begin position="499"/>
        <end position="514"/>
    </location>
</feature>
<evidence type="ECO:0000259" key="5">
    <source>
        <dbReference type="Pfam" id="PF07989"/>
    </source>
</evidence>